<accession>U2HGH6</accession>
<proteinExistence type="predicted"/>
<dbReference type="RefSeq" id="WP_021068963.1">
    <property type="nucleotide sequence ID" value="NZ_ATDL01000004.1"/>
</dbReference>
<dbReference type="Proteomes" id="UP000016584">
    <property type="component" value="Unassembled WGS sequence"/>
</dbReference>
<gene>
    <name evidence="1" type="ORF">M472_19105</name>
</gene>
<reference evidence="1 2" key="1">
    <citation type="journal article" date="2013" name="Genome Announc.">
        <title>The Draft Genome Sequence of Sphingomonas paucimobilis Strain HER1398 (Proteobacteria), Host to the Giant PAU Phage, Indicates That It Is a Member of the Genus Sphingobacterium (Bacteroidetes).</title>
        <authorList>
            <person name="White R.A.III."/>
            <person name="Suttle C.A."/>
        </authorList>
    </citation>
    <scope>NUCLEOTIDE SEQUENCE [LARGE SCALE GENOMIC DNA]</scope>
    <source>
        <strain evidence="1 2">HER1398</strain>
    </source>
</reference>
<comment type="caution">
    <text evidence="1">The sequence shown here is derived from an EMBL/GenBank/DDBJ whole genome shotgun (WGS) entry which is preliminary data.</text>
</comment>
<evidence type="ECO:0000313" key="1">
    <source>
        <dbReference type="EMBL" id="ERJ60866.1"/>
    </source>
</evidence>
<evidence type="ECO:0000313" key="2">
    <source>
        <dbReference type="Proteomes" id="UP000016584"/>
    </source>
</evidence>
<name>U2HGH6_9SPHI</name>
<dbReference type="EMBL" id="ATDL01000004">
    <property type="protein sequence ID" value="ERJ60866.1"/>
    <property type="molecule type" value="Genomic_DNA"/>
</dbReference>
<dbReference type="eggNOG" id="ENOG503154H">
    <property type="taxonomic scope" value="Bacteria"/>
</dbReference>
<dbReference type="STRING" id="1346330.M472_19105"/>
<dbReference type="PATRIC" id="fig|1346330.5.peg.783"/>
<organism evidence="1 2">
    <name type="scientific">Sphingobacterium paucimobilis HER1398</name>
    <dbReference type="NCBI Taxonomy" id="1346330"/>
    <lineage>
        <taxon>Bacteria</taxon>
        <taxon>Pseudomonadati</taxon>
        <taxon>Bacteroidota</taxon>
        <taxon>Sphingobacteriia</taxon>
        <taxon>Sphingobacteriales</taxon>
        <taxon>Sphingobacteriaceae</taxon>
        <taxon>Sphingobacterium</taxon>
    </lineage>
</organism>
<protein>
    <submittedName>
        <fullName evidence="1">Uncharacterized protein</fullName>
    </submittedName>
</protein>
<dbReference type="AlphaFoldDB" id="U2HGH6"/>
<sequence>MLKYIYIGVFLVFFVNMLCGQATDERVLWTMGLNYKLPEKFKTYIPKSSSFKENLKLRQLMGNPAQGIISDDDEFISFFRIFRISTKEDSIRINSLFPGANMSPSIRHIDNIRHQIKLLYGDSAKQNWLNYVDYWPNDKAKEVFNADSVIVYTAKLKKEEVYEGKYDHFGALYLSKKDRGFVNYFFLFTEKANEQYDSYIKNIQQSLYYDDWTGLKETPDPRDLGGPVTIYKEGNEWKVKEGT</sequence>
<keyword evidence="2" id="KW-1185">Reference proteome</keyword>
<dbReference type="OrthoDB" id="1067220at2"/>